<dbReference type="AlphaFoldDB" id="A0A4R3Z6V7"/>
<dbReference type="GO" id="GO:0006654">
    <property type="term" value="P:phosphatidic acid biosynthetic process"/>
    <property type="evidence" value="ECO:0007669"/>
    <property type="project" value="TreeGrafter"/>
</dbReference>
<evidence type="ECO:0000313" key="8">
    <source>
        <dbReference type="Proteomes" id="UP000295515"/>
    </source>
</evidence>
<dbReference type="PANTHER" id="PTHR10434">
    <property type="entry name" value="1-ACYL-SN-GLYCEROL-3-PHOSPHATE ACYLTRANSFERASE"/>
    <property type="match status" value="1"/>
</dbReference>
<evidence type="ECO:0000256" key="2">
    <source>
        <dbReference type="ARBA" id="ARBA00022516"/>
    </source>
</evidence>
<accession>A0A4R3Z6V7</accession>
<dbReference type="SUPFAM" id="SSF69593">
    <property type="entry name" value="Glycerol-3-phosphate (1)-acyltransferase"/>
    <property type="match status" value="1"/>
</dbReference>
<protein>
    <submittedName>
        <fullName evidence="7">1-acyl-sn-glycerol-3-phosphate acyltransferase</fullName>
    </submittedName>
</protein>
<dbReference type="GeneID" id="98914514"/>
<dbReference type="CDD" id="cd07989">
    <property type="entry name" value="LPLAT_AGPAT-like"/>
    <property type="match status" value="1"/>
</dbReference>
<dbReference type="Pfam" id="PF01553">
    <property type="entry name" value="Acyltransferase"/>
    <property type="match status" value="1"/>
</dbReference>
<feature type="domain" description="Phospholipid/glycerol acyltransferase" evidence="6">
    <location>
        <begin position="70"/>
        <end position="185"/>
    </location>
</feature>
<comment type="caution">
    <text evidence="7">The sequence shown here is derived from an EMBL/GenBank/DDBJ whole genome shotgun (WGS) entry which is preliminary data.</text>
</comment>
<keyword evidence="5 7" id="KW-0012">Acyltransferase</keyword>
<evidence type="ECO:0000256" key="1">
    <source>
        <dbReference type="ARBA" id="ARBA00005189"/>
    </source>
</evidence>
<evidence type="ECO:0000259" key="6">
    <source>
        <dbReference type="SMART" id="SM00563"/>
    </source>
</evidence>
<proteinExistence type="predicted"/>
<dbReference type="SMART" id="SM00563">
    <property type="entry name" value="PlsC"/>
    <property type="match status" value="1"/>
</dbReference>
<dbReference type="RefSeq" id="WP_066449271.1">
    <property type="nucleotide sequence ID" value="NZ_JANKBF010000001.1"/>
</dbReference>
<reference evidence="7 8" key="1">
    <citation type="submission" date="2019-03" db="EMBL/GenBank/DDBJ databases">
        <title>Genomic Encyclopedia of Type Strains, Phase IV (KMG-IV): sequencing the most valuable type-strain genomes for metagenomic binning, comparative biology and taxonomic classification.</title>
        <authorList>
            <person name="Goeker M."/>
        </authorList>
    </citation>
    <scope>NUCLEOTIDE SEQUENCE [LARGE SCALE GENOMIC DNA]</scope>
    <source>
        <strain evidence="7 8">DSM 29487</strain>
    </source>
</reference>
<keyword evidence="3 7" id="KW-0808">Transferase</keyword>
<keyword evidence="8" id="KW-1185">Reference proteome</keyword>
<comment type="pathway">
    <text evidence="1">Lipid metabolism.</text>
</comment>
<name>A0A4R3Z6V7_9FIRM</name>
<dbReference type="Proteomes" id="UP000295515">
    <property type="component" value="Unassembled WGS sequence"/>
</dbReference>
<dbReference type="EMBL" id="SMCQ01000003">
    <property type="protein sequence ID" value="TCW01573.1"/>
    <property type="molecule type" value="Genomic_DNA"/>
</dbReference>
<evidence type="ECO:0000256" key="4">
    <source>
        <dbReference type="ARBA" id="ARBA00023098"/>
    </source>
</evidence>
<evidence type="ECO:0000256" key="5">
    <source>
        <dbReference type="ARBA" id="ARBA00023315"/>
    </source>
</evidence>
<evidence type="ECO:0000313" key="7">
    <source>
        <dbReference type="EMBL" id="TCW01573.1"/>
    </source>
</evidence>
<keyword evidence="2" id="KW-0444">Lipid biosynthesis</keyword>
<dbReference type="GO" id="GO:0003841">
    <property type="term" value="F:1-acylglycerol-3-phosphate O-acyltransferase activity"/>
    <property type="evidence" value="ECO:0007669"/>
    <property type="project" value="TreeGrafter"/>
</dbReference>
<organism evidence="7 8">
    <name type="scientific">Longibaculum muris</name>
    <dbReference type="NCBI Taxonomy" id="1796628"/>
    <lineage>
        <taxon>Bacteria</taxon>
        <taxon>Bacillati</taxon>
        <taxon>Bacillota</taxon>
        <taxon>Erysipelotrichia</taxon>
        <taxon>Erysipelotrichales</taxon>
        <taxon>Coprobacillaceae</taxon>
        <taxon>Longibaculum</taxon>
    </lineage>
</organism>
<gene>
    <name evidence="7" type="ORF">EDD60_10324</name>
</gene>
<dbReference type="PANTHER" id="PTHR10434:SF64">
    <property type="entry name" value="1-ACYL-SN-GLYCEROL-3-PHOSPHATE ACYLTRANSFERASE-RELATED"/>
    <property type="match status" value="1"/>
</dbReference>
<sequence>MKRIIFLVFRLIYRIPGWLLNIRYYNKHLDTTSFEERFDFTQKLIRKVNEKSRVRIHCYGKENLPKEQGYLIAPNHQGLFDALILFGTHDKPFKAIVKEELMDVFVLKDVLKMIEFVAMDRSNLRASMKIIKNATKEMSAGRNYVIFPEGTRCRKQNQMLEFKGGTFKSVMDAKKPIVPVALIDCYKVFDNNTIAPVDAQIHYLEPIYYDEYKDMNSTEVASYVQARIAKCIAENEHRF</sequence>
<keyword evidence="4" id="KW-0443">Lipid metabolism</keyword>
<dbReference type="InterPro" id="IPR002123">
    <property type="entry name" value="Plipid/glycerol_acylTrfase"/>
</dbReference>
<evidence type="ECO:0000256" key="3">
    <source>
        <dbReference type="ARBA" id="ARBA00022679"/>
    </source>
</evidence>